<dbReference type="FunFam" id="1.10.10.10:FF:000322">
    <property type="entry name" value="Probable disease resistance protein At1g63360"/>
    <property type="match status" value="1"/>
</dbReference>
<dbReference type="GO" id="GO:0005524">
    <property type="term" value="F:ATP binding"/>
    <property type="evidence" value="ECO:0007669"/>
    <property type="project" value="UniProtKB-KW"/>
</dbReference>
<dbReference type="FunFam" id="3.40.50.300:FF:001091">
    <property type="entry name" value="Probable disease resistance protein At1g61300"/>
    <property type="match status" value="1"/>
</dbReference>
<evidence type="ECO:0000259" key="6">
    <source>
        <dbReference type="Pfam" id="PF00931"/>
    </source>
</evidence>
<evidence type="ECO:0000256" key="4">
    <source>
        <dbReference type="ARBA" id="ARBA00022821"/>
    </source>
</evidence>
<dbReference type="SUPFAM" id="SSF52540">
    <property type="entry name" value="P-loop containing nucleoside triphosphate hydrolases"/>
    <property type="match status" value="1"/>
</dbReference>
<dbReference type="InterPro" id="IPR032675">
    <property type="entry name" value="LRR_dom_sf"/>
</dbReference>
<evidence type="ECO:0000256" key="2">
    <source>
        <dbReference type="ARBA" id="ARBA00022737"/>
    </source>
</evidence>
<dbReference type="InterPro" id="IPR002182">
    <property type="entry name" value="NB-ARC"/>
</dbReference>
<protein>
    <submittedName>
        <fullName evidence="8">Uncharacterized protein</fullName>
    </submittedName>
</protein>
<dbReference type="SUPFAM" id="SSF52058">
    <property type="entry name" value="L domain-like"/>
    <property type="match status" value="1"/>
</dbReference>
<dbReference type="GO" id="GO:0006952">
    <property type="term" value="P:defense response"/>
    <property type="evidence" value="ECO:0007669"/>
    <property type="project" value="UniProtKB-KW"/>
</dbReference>
<evidence type="ECO:0000256" key="1">
    <source>
        <dbReference type="ARBA" id="ARBA00008894"/>
    </source>
</evidence>
<comment type="similarity">
    <text evidence="1">Belongs to the disease resistance NB-LRR family.</text>
</comment>
<dbReference type="GO" id="GO:0043531">
    <property type="term" value="F:ADP binding"/>
    <property type="evidence" value="ECO:0007669"/>
    <property type="project" value="InterPro"/>
</dbReference>
<dbReference type="EMBL" id="OIVN01000786">
    <property type="protein sequence ID" value="SPC85547.1"/>
    <property type="molecule type" value="Genomic_DNA"/>
</dbReference>
<dbReference type="Gene3D" id="1.10.8.430">
    <property type="entry name" value="Helical domain of apoptotic protease-activating factors"/>
    <property type="match status" value="1"/>
</dbReference>
<name>A0A2N9F3K1_FAGSY</name>
<dbReference type="InterPro" id="IPR027417">
    <property type="entry name" value="P-loop_NTPase"/>
</dbReference>
<keyword evidence="4" id="KW-0611">Plant defense</keyword>
<dbReference type="Pfam" id="PF00931">
    <property type="entry name" value="NB-ARC"/>
    <property type="match status" value="1"/>
</dbReference>
<dbReference type="InterPro" id="IPR058922">
    <property type="entry name" value="WHD_DRP"/>
</dbReference>
<organism evidence="8">
    <name type="scientific">Fagus sylvatica</name>
    <name type="common">Beechnut</name>
    <dbReference type="NCBI Taxonomy" id="28930"/>
    <lineage>
        <taxon>Eukaryota</taxon>
        <taxon>Viridiplantae</taxon>
        <taxon>Streptophyta</taxon>
        <taxon>Embryophyta</taxon>
        <taxon>Tracheophyta</taxon>
        <taxon>Spermatophyta</taxon>
        <taxon>Magnoliopsida</taxon>
        <taxon>eudicotyledons</taxon>
        <taxon>Gunneridae</taxon>
        <taxon>Pentapetalae</taxon>
        <taxon>rosids</taxon>
        <taxon>fabids</taxon>
        <taxon>Fagales</taxon>
        <taxon>Fagaceae</taxon>
        <taxon>Fagus</taxon>
    </lineage>
</organism>
<keyword evidence="2" id="KW-0677">Repeat</keyword>
<feature type="domain" description="Disease resistance protein winged helix" evidence="7">
    <location>
        <begin position="342"/>
        <end position="412"/>
    </location>
</feature>
<reference evidence="8" key="1">
    <citation type="submission" date="2018-02" db="EMBL/GenBank/DDBJ databases">
        <authorList>
            <person name="Cohen D.B."/>
            <person name="Kent A.D."/>
        </authorList>
    </citation>
    <scope>NUCLEOTIDE SEQUENCE</scope>
</reference>
<evidence type="ECO:0000256" key="5">
    <source>
        <dbReference type="ARBA" id="ARBA00022840"/>
    </source>
</evidence>
<dbReference type="Gene3D" id="3.40.50.300">
    <property type="entry name" value="P-loop containing nucleotide triphosphate hydrolases"/>
    <property type="match status" value="1"/>
</dbReference>
<proteinExistence type="inferred from homology"/>
<feature type="domain" description="NB-ARC" evidence="6">
    <location>
        <begin position="96"/>
        <end position="256"/>
    </location>
</feature>
<gene>
    <name evidence="8" type="ORF">FSB_LOCUS13429</name>
</gene>
<dbReference type="Gene3D" id="3.80.10.10">
    <property type="entry name" value="Ribonuclease Inhibitor"/>
    <property type="match status" value="1"/>
</dbReference>
<dbReference type="PANTHER" id="PTHR33463">
    <property type="entry name" value="NB-ARC DOMAIN-CONTAINING PROTEIN-RELATED"/>
    <property type="match status" value="1"/>
</dbReference>
<dbReference type="InterPro" id="IPR042197">
    <property type="entry name" value="Apaf_helical"/>
</dbReference>
<dbReference type="PRINTS" id="PR00364">
    <property type="entry name" value="DISEASERSIST"/>
</dbReference>
<keyword evidence="3" id="KW-0547">Nucleotide-binding</keyword>
<dbReference type="AlphaFoldDB" id="A0A2N9F3K1"/>
<evidence type="ECO:0000259" key="7">
    <source>
        <dbReference type="Pfam" id="PF23559"/>
    </source>
</evidence>
<accession>A0A2N9F3K1</accession>
<evidence type="ECO:0000313" key="8">
    <source>
        <dbReference type="EMBL" id="SPC85547.1"/>
    </source>
</evidence>
<evidence type="ECO:0000256" key="3">
    <source>
        <dbReference type="ARBA" id="ARBA00022741"/>
    </source>
</evidence>
<sequence length="537" mass="62178">MDVELRSGKQVKKEVKLWLENVQKMNGEVETIDQEVEEGKFVSRARLGKLVIKKILEVDELHQKGSFMDRLVVDGLEGNKMMLPTTVIVGDTTGRNMEAIWACLMDDDVRKVGVHGIGKTTIMKHIYNRLLVDTSKFDNVIWVTVPKTTGVMQLQGKIAHAFELSLSENESETMRAAKLHAMLRMRKRYVLILDDMWEEFDLEDIGIPEPTRDNECKLVLTTRLSDVCVRMGCKKIKVQLLSEKETWNLFLEKVGRDLVSPDIETIVKDIAKKCGRLPLAIITIARSMKGVVDHCEWRNALEELRVSTSGINDMGKVYEQLKFSYIHLQDERLRHCLLYCALYREDFLIRRKELIEHLIAGGVIEGMKNRCAEFDKGHAMLNKLENACLLKSVADHNNDMKWVKMHDLIRDMTLQITSRSPKFLVEAGVNLRDFPNIEKWEKNLEKVSLMHNYILEVPSNLSPMCHRLSTLLLSSNHTLTLIPNSFFVHMHAVVKINYLCKIKEERKRSNTQIKNTRIYVIRQYAYIHRRRQGESFT</sequence>
<dbReference type="InterPro" id="IPR050905">
    <property type="entry name" value="Plant_NBS-LRR"/>
</dbReference>
<keyword evidence="5" id="KW-0067">ATP-binding</keyword>
<dbReference type="Pfam" id="PF23559">
    <property type="entry name" value="WHD_DRP"/>
    <property type="match status" value="1"/>
</dbReference>
<dbReference type="PANTHER" id="PTHR33463:SF212">
    <property type="entry name" value="AND NB-ARC DOMAINS-CONTAINING DISEASE RESISTANCE PROTEIN, PUTATIVE-RELATED"/>
    <property type="match status" value="1"/>
</dbReference>